<evidence type="ECO:0000259" key="1">
    <source>
        <dbReference type="Pfam" id="PF01408"/>
    </source>
</evidence>
<dbReference type="InterPro" id="IPR051450">
    <property type="entry name" value="Gfo/Idh/MocA_Oxidoreductases"/>
</dbReference>
<sequence length="341" mass="37149">MIGVAIVGFGYWGPNLARCFAETDGCQVAVIADSSADARARAAKRFPAARLVADWREAVASPGVDAVVIATPVRSHYDIAYAALRAGRHVLVEKPMTETADQAEMLIEEAAQRDRVLMVDHTFVYAPAVRAIQRLLDSGDLGDLWYYDSTRINLGLFQRDVNVIWDLAVHDLSILQLLLGRAPIGVSATGMSHVKGSPENMAQITLHFDQAVAHLNVNWLAPVKVRRVMIGGSRKMIVYDELEASEKVKVYDRGVLLGDQPQDVYQMLVGYRSGDMWAPHLSAAEPLLVEAAHFIDCIANGTAPITGGELGLGVVRTLEAATRSMRLRGHPVDLATMRLAS</sequence>
<organism evidence="3 4">
    <name type="scientific">Acidisphaera rubrifaciens HS-AP3</name>
    <dbReference type="NCBI Taxonomy" id="1231350"/>
    <lineage>
        <taxon>Bacteria</taxon>
        <taxon>Pseudomonadati</taxon>
        <taxon>Pseudomonadota</taxon>
        <taxon>Alphaproteobacteria</taxon>
        <taxon>Acetobacterales</taxon>
        <taxon>Acetobacteraceae</taxon>
        <taxon>Acidisphaera</taxon>
    </lineage>
</organism>
<dbReference type="SUPFAM" id="SSF51735">
    <property type="entry name" value="NAD(P)-binding Rossmann-fold domains"/>
    <property type="match status" value="1"/>
</dbReference>
<dbReference type="RefSeq" id="WP_048860614.1">
    <property type="nucleotide sequence ID" value="NZ_BANB01000156.1"/>
</dbReference>
<dbReference type="GO" id="GO:0000166">
    <property type="term" value="F:nucleotide binding"/>
    <property type="evidence" value="ECO:0007669"/>
    <property type="project" value="InterPro"/>
</dbReference>
<reference evidence="3 4" key="1">
    <citation type="submission" date="2012-11" db="EMBL/GenBank/DDBJ databases">
        <title>Whole genome sequence of Acidisphaera rubrifaciens HS-AP3.</title>
        <authorList>
            <person name="Azuma Y."/>
            <person name="Higashiura N."/>
            <person name="Hirakawa H."/>
            <person name="Matsushita K."/>
        </authorList>
    </citation>
    <scope>NUCLEOTIDE SEQUENCE [LARGE SCALE GENOMIC DNA]</scope>
    <source>
        <strain evidence="3 4">HS-AP3</strain>
    </source>
</reference>
<dbReference type="Pfam" id="PF22725">
    <property type="entry name" value="GFO_IDH_MocA_C3"/>
    <property type="match status" value="1"/>
</dbReference>
<dbReference type="SUPFAM" id="SSF55347">
    <property type="entry name" value="Glyceraldehyde-3-phosphate dehydrogenase-like, C-terminal domain"/>
    <property type="match status" value="1"/>
</dbReference>
<dbReference type="PANTHER" id="PTHR43377">
    <property type="entry name" value="BILIVERDIN REDUCTASE A"/>
    <property type="match status" value="1"/>
</dbReference>
<name>A0A0D6P5X5_9PROT</name>
<proteinExistence type="predicted"/>
<evidence type="ECO:0000313" key="4">
    <source>
        <dbReference type="Proteomes" id="UP000032680"/>
    </source>
</evidence>
<feature type="domain" description="Gfo/Idh/MocA-like oxidoreductase N-terminal" evidence="1">
    <location>
        <begin position="2"/>
        <end position="121"/>
    </location>
</feature>
<evidence type="ECO:0000259" key="2">
    <source>
        <dbReference type="Pfam" id="PF22725"/>
    </source>
</evidence>
<dbReference type="InterPro" id="IPR036291">
    <property type="entry name" value="NAD(P)-bd_dom_sf"/>
</dbReference>
<dbReference type="EMBL" id="BANB01000156">
    <property type="protein sequence ID" value="GAN76736.1"/>
    <property type="molecule type" value="Genomic_DNA"/>
</dbReference>
<accession>A0A0D6P5X5</accession>
<dbReference type="InterPro" id="IPR055170">
    <property type="entry name" value="GFO_IDH_MocA-like_dom"/>
</dbReference>
<dbReference type="OrthoDB" id="9792935at2"/>
<protein>
    <submittedName>
        <fullName evidence="3">Oxidoreductase</fullName>
    </submittedName>
</protein>
<gene>
    <name evidence="3" type="ORF">Asru_0156_06</name>
</gene>
<feature type="domain" description="GFO/IDH/MocA-like oxidoreductase" evidence="2">
    <location>
        <begin position="129"/>
        <end position="237"/>
    </location>
</feature>
<dbReference type="PANTHER" id="PTHR43377:SF6">
    <property type="entry name" value="GFO_IDH_MOCA-LIKE OXIDOREDUCTASE N-TERMINAL DOMAIN-CONTAINING PROTEIN"/>
    <property type="match status" value="1"/>
</dbReference>
<dbReference type="Proteomes" id="UP000032680">
    <property type="component" value="Unassembled WGS sequence"/>
</dbReference>
<dbReference type="InterPro" id="IPR000683">
    <property type="entry name" value="Gfo/Idh/MocA-like_OxRdtase_N"/>
</dbReference>
<evidence type="ECO:0000313" key="3">
    <source>
        <dbReference type="EMBL" id="GAN76736.1"/>
    </source>
</evidence>
<comment type="caution">
    <text evidence="3">The sequence shown here is derived from an EMBL/GenBank/DDBJ whole genome shotgun (WGS) entry which is preliminary data.</text>
</comment>
<dbReference type="Gene3D" id="3.40.50.720">
    <property type="entry name" value="NAD(P)-binding Rossmann-like Domain"/>
    <property type="match status" value="1"/>
</dbReference>
<dbReference type="Pfam" id="PF01408">
    <property type="entry name" value="GFO_IDH_MocA"/>
    <property type="match status" value="1"/>
</dbReference>
<dbReference type="Gene3D" id="3.30.360.10">
    <property type="entry name" value="Dihydrodipicolinate Reductase, domain 2"/>
    <property type="match status" value="1"/>
</dbReference>
<dbReference type="AlphaFoldDB" id="A0A0D6P5X5"/>
<keyword evidence="4" id="KW-1185">Reference proteome</keyword>